<evidence type="ECO:0000256" key="7">
    <source>
        <dbReference type="ARBA" id="ARBA00023136"/>
    </source>
</evidence>
<gene>
    <name evidence="9" type="ORF">BFO01nite_44300</name>
</gene>
<accession>A0ABQ0TAG7</accession>
<comment type="caution">
    <text evidence="9">The sequence shown here is derived from an EMBL/GenBank/DDBJ whole genome shotgun (WGS) entry which is preliminary data.</text>
</comment>
<organism evidence="9 10">
    <name type="scientific">Brevibacillus formosus</name>
    <dbReference type="NCBI Taxonomy" id="54913"/>
    <lineage>
        <taxon>Bacteria</taxon>
        <taxon>Bacillati</taxon>
        <taxon>Bacillota</taxon>
        <taxon>Bacilli</taxon>
        <taxon>Bacillales</taxon>
        <taxon>Paenibacillaceae</taxon>
        <taxon>Brevibacillus</taxon>
    </lineage>
</organism>
<evidence type="ECO:0000256" key="2">
    <source>
        <dbReference type="ARBA" id="ARBA00007998"/>
    </source>
</evidence>
<feature type="transmembrane region" description="Helical" evidence="8">
    <location>
        <begin position="58"/>
        <end position="79"/>
    </location>
</feature>
<keyword evidence="10" id="KW-1185">Reference proteome</keyword>
<evidence type="ECO:0000313" key="10">
    <source>
        <dbReference type="Proteomes" id="UP000319498"/>
    </source>
</evidence>
<dbReference type="PANTHER" id="PTHR34975:SF2">
    <property type="entry name" value="SPORE GERMINATION PROTEIN A2"/>
    <property type="match status" value="1"/>
</dbReference>
<evidence type="ECO:0000256" key="4">
    <source>
        <dbReference type="ARBA" id="ARBA00022544"/>
    </source>
</evidence>
<keyword evidence="5 8" id="KW-0812">Transmembrane</keyword>
<protein>
    <submittedName>
        <fullName evidence="9">Germination protein</fullName>
    </submittedName>
</protein>
<feature type="transmembrane region" description="Helical" evidence="8">
    <location>
        <begin position="99"/>
        <end position="119"/>
    </location>
</feature>
<dbReference type="GeneID" id="87587373"/>
<dbReference type="Pfam" id="PF03845">
    <property type="entry name" value="Spore_permease"/>
    <property type="match status" value="1"/>
</dbReference>
<feature type="transmembrane region" description="Helical" evidence="8">
    <location>
        <begin position="321"/>
        <end position="341"/>
    </location>
</feature>
<reference evidence="9 10" key="1">
    <citation type="submission" date="2019-06" db="EMBL/GenBank/DDBJ databases">
        <title>Whole genome shotgun sequence of Brevibacillus formosus NBRC 15716.</title>
        <authorList>
            <person name="Hosoyama A."/>
            <person name="Uohara A."/>
            <person name="Ohji S."/>
            <person name="Ichikawa N."/>
        </authorList>
    </citation>
    <scope>NUCLEOTIDE SEQUENCE [LARGE SCALE GENOMIC DNA]</scope>
    <source>
        <strain evidence="9 10">NBRC 15716</strain>
    </source>
</reference>
<feature type="transmembrane region" description="Helical" evidence="8">
    <location>
        <begin position="287"/>
        <end position="309"/>
    </location>
</feature>
<evidence type="ECO:0000256" key="3">
    <source>
        <dbReference type="ARBA" id="ARBA00022448"/>
    </source>
</evidence>
<feature type="transmembrane region" description="Helical" evidence="8">
    <location>
        <begin position="30"/>
        <end position="46"/>
    </location>
</feature>
<keyword evidence="7 8" id="KW-0472">Membrane</keyword>
<dbReference type="Proteomes" id="UP000319498">
    <property type="component" value="Unassembled WGS sequence"/>
</dbReference>
<proteinExistence type="inferred from homology"/>
<evidence type="ECO:0000256" key="5">
    <source>
        <dbReference type="ARBA" id="ARBA00022692"/>
    </source>
</evidence>
<evidence type="ECO:0000256" key="6">
    <source>
        <dbReference type="ARBA" id="ARBA00022989"/>
    </source>
</evidence>
<dbReference type="NCBIfam" id="TIGR00912">
    <property type="entry name" value="2A0309"/>
    <property type="match status" value="1"/>
</dbReference>
<feature type="transmembrane region" description="Helical" evidence="8">
    <location>
        <begin position="206"/>
        <end position="225"/>
    </location>
</feature>
<dbReference type="PANTHER" id="PTHR34975">
    <property type="entry name" value="SPORE GERMINATION PROTEIN A2"/>
    <property type="match status" value="1"/>
</dbReference>
<dbReference type="RefSeq" id="WP_236697934.1">
    <property type="nucleotide sequence ID" value="NZ_BJOL01000028.1"/>
</dbReference>
<feature type="transmembrane region" description="Helical" evidence="8">
    <location>
        <begin position="245"/>
        <end position="267"/>
    </location>
</feature>
<evidence type="ECO:0000256" key="8">
    <source>
        <dbReference type="SAM" id="Phobius"/>
    </source>
</evidence>
<name>A0ABQ0TAG7_9BACL</name>
<feature type="transmembrane region" description="Helical" evidence="8">
    <location>
        <begin position="139"/>
        <end position="159"/>
    </location>
</feature>
<feature type="transmembrane region" description="Helical" evidence="8">
    <location>
        <begin position="166"/>
        <end position="186"/>
    </location>
</feature>
<dbReference type="InterPro" id="IPR004761">
    <property type="entry name" value="Spore_GerAB"/>
</dbReference>
<keyword evidence="3" id="KW-0813">Transport</keyword>
<keyword evidence="4" id="KW-0309">Germination</keyword>
<evidence type="ECO:0000256" key="1">
    <source>
        <dbReference type="ARBA" id="ARBA00004141"/>
    </source>
</evidence>
<comment type="similarity">
    <text evidence="2">Belongs to the amino acid-polyamine-organocation (APC) superfamily. Spore germination protein (SGP) (TC 2.A.3.9) family.</text>
</comment>
<comment type="subcellular location">
    <subcellularLocation>
        <location evidence="1">Membrane</location>
        <topology evidence="1">Multi-pass membrane protein</topology>
    </subcellularLocation>
</comment>
<evidence type="ECO:0000313" key="9">
    <source>
        <dbReference type="EMBL" id="GED60298.1"/>
    </source>
</evidence>
<sequence>MELWNEAVASSEAGEREGLINNGHISARQFMILVTLFAIGDAILYVPSLTATAAKQDAWISALIGWGEGFLLTYLYISLSMRYPNKSIFQYSEDILGKWMGKVVAILFITYFFIDASLMLMEIGDFVTTQIMQETPIEIILVLFTVIIVMGVRSGAEVFSRVSELLFPYFLLLFFVLIVFISPQIQIENVKPVLAHGMAPIFGGNFRYMGYLLETVILIVMFPLVKRPARAAKAYILGSLFSNFFLTMITSVAILVLGADITVLLAYPSYTLAQKISIGNFFERIEVLMAVIWFITLFVKITICFYATSRGIAYTLGLRDYRQLTFPLGMIMIVVALATMPNRPYFDTFVSEIWMPYSLTYGLFLPVLLLSVGALRRKKTVC</sequence>
<keyword evidence="6 8" id="KW-1133">Transmembrane helix</keyword>
<feature type="transmembrane region" description="Helical" evidence="8">
    <location>
        <begin position="353"/>
        <end position="375"/>
    </location>
</feature>
<dbReference type="EMBL" id="BJOL01000028">
    <property type="protein sequence ID" value="GED60298.1"/>
    <property type="molecule type" value="Genomic_DNA"/>
</dbReference>